<proteinExistence type="inferred from homology"/>
<reference evidence="3 4" key="1">
    <citation type="submission" date="2019-10" db="EMBL/GenBank/DDBJ databases">
        <title>Assembly and Annotation for the nematode Trichostrongylus colubriformis.</title>
        <authorList>
            <person name="Martin J."/>
        </authorList>
    </citation>
    <scope>NUCLEOTIDE SEQUENCE [LARGE SCALE GENOMIC DNA]</scope>
    <source>
        <strain evidence="3">G859</strain>
        <tissue evidence="3">Whole worm</tissue>
    </source>
</reference>
<evidence type="ECO:0000313" key="3">
    <source>
        <dbReference type="EMBL" id="KAK5976146.1"/>
    </source>
</evidence>
<comment type="similarity">
    <text evidence="1">Belongs to the RMD1/sif2 family.</text>
</comment>
<dbReference type="InterPro" id="IPR051624">
    <property type="entry name" value="RMD1/Sad1-interacting"/>
</dbReference>
<evidence type="ECO:0000259" key="2">
    <source>
        <dbReference type="Pfam" id="PF02582"/>
    </source>
</evidence>
<accession>A0AAN8FAM8</accession>
<name>A0AAN8FAM8_TRICO</name>
<organism evidence="3 4">
    <name type="scientific">Trichostrongylus colubriformis</name>
    <name type="common">Black scour worm</name>
    <dbReference type="NCBI Taxonomy" id="6319"/>
    <lineage>
        <taxon>Eukaryota</taxon>
        <taxon>Metazoa</taxon>
        <taxon>Ecdysozoa</taxon>
        <taxon>Nematoda</taxon>
        <taxon>Chromadorea</taxon>
        <taxon>Rhabditida</taxon>
        <taxon>Rhabditina</taxon>
        <taxon>Rhabditomorpha</taxon>
        <taxon>Strongyloidea</taxon>
        <taxon>Trichostrongylidae</taxon>
        <taxon>Trichostrongylus</taxon>
    </lineage>
</organism>
<keyword evidence="4" id="KW-1185">Reference proteome</keyword>
<dbReference type="InterPro" id="IPR003734">
    <property type="entry name" value="DUF155"/>
</dbReference>
<evidence type="ECO:0000256" key="1">
    <source>
        <dbReference type="ARBA" id="ARBA00008306"/>
    </source>
</evidence>
<dbReference type="PANTHER" id="PTHR16255">
    <property type="entry name" value="REQUIRED FOR MEIOTIC NUCLEAR DIVISION PROTEIN 1 HOMOLOG"/>
    <property type="match status" value="1"/>
</dbReference>
<comment type="caution">
    <text evidence="3">The sequence shown here is derived from an EMBL/GenBank/DDBJ whole genome shotgun (WGS) entry which is preliminary data.</text>
</comment>
<protein>
    <submittedName>
        <fullName evidence="3">Required for meiotic nuclear division protein 1</fullName>
    </submittedName>
</protein>
<evidence type="ECO:0000313" key="4">
    <source>
        <dbReference type="Proteomes" id="UP001331761"/>
    </source>
</evidence>
<dbReference type="Proteomes" id="UP001331761">
    <property type="component" value="Unassembled WGS sequence"/>
</dbReference>
<dbReference type="EMBL" id="WIXE01012155">
    <property type="protein sequence ID" value="KAK5976146.1"/>
    <property type="molecule type" value="Genomic_DNA"/>
</dbReference>
<dbReference type="AlphaFoldDB" id="A0AAN8FAM8"/>
<dbReference type="GO" id="GO:0005739">
    <property type="term" value="C:mitochondrion"/>
    <property type="evidence" value="ECO:0007669"/>
    <property type="project" value="UniProtKB-ARBA"/>
</dbReference>
<dbReference type="Pfam" id="PF02582">
    <property type="entry name" value="DUF155"/>
    <property type="match status" value="1"/>
</dbReference>
<gene>
    <name evidence="3" type="ORF">GCK32_000508</name>
</gene>
<sequence length="387" mass="44206">MGILRNSCSFLMQCIAHPSKSRFLASMMHIPSTDRVRQLHVSSPLCCVEKTARQQEFERGLTNSRKQLRKRRPLTSQMREPEVIALALSESLDLQGISTDPSITNMFDVSYIDDESDDTIHLVKKLEYTINPIQINEIFVFQDGVAVFWNVGHAERAHVIRDLERYMEGPYESSVTMEEQDSMPFSVLDGGDTVIKHDRFILNGEKHGSDHRKFENVLERFSLSQAFAASVKVGVWETLLNDLAEPLSGTTKALKQGVIPWSRKEALMKSGEFAALRHSINLDCTLLDRDFYWDRSHVERYYLMSARHFTLGRRISGLNRRLDYCEELVKMVDNMLALRHASTLEWMIIVLIVIEVIFDLLHFADSSPTKVIVVQEPANAAISSISQ</sequence>
<dbReference type="GO" id="GO:0070131">
    <property type="term" value="P:positive regulation of mitochondrial translation"/>
    <property type="evidence" value="ECO:0007669"/>
    <property type="project" value="TreeGrafter"/>
</dbReference>
<dbReference type="PANTHER" id="PTHR16255:SF1">
    <property type="entry name" value="REQUIRED FOR MEIOTIC NUCLEAR DIVISION PROTEIN 1 HOMOLOG"/>
    <property type="match status" value="1"/>
</dbReference>
<feature type="domain" description="DUF155" evidence="2">
    <location>
        <begin position="138"/>
        <end position="319"/>
    </location>
</feature>